<name>A0AC34FUH9_9BILA</name>
<organism evidence="1 2">
    <name type="scientific">Panagrolaimus sp. ES5</name>
    <dbReference type="NCBI Taxonomy" id="591445"/>
    <lineage>
        <taxon>Eukaryota</taxon>
        <taxon>Metazoa</taxon>
        <taxon>Ecdysozoa</taxon>
        <taxon>Nematoda</taxon>
        <taxon>Chromadorea</taxon>
        <taxon>Rhabditida</taxon>
        <taxon>Tylenchina</taxon>
        <taxon>Panagrolaimomorpha</taxon>
        <taxon>Panagrolaimoidea</taxon>
        <taxon>Panagrolaimidae</taxon>
        <taxon>Panagrolaimus</taxon>
    </lineage>
</organism>
<protein>
    <submittedName>
        <fullName evidence="2">Uncharacterized protein</fullName>
    </submittedName>
</protein>
<dbReference type="WBParaSite" id="ES5_v2.g21048.t1">
    <property type="protein sequence ID" value="ES5_v2.g21048.t1"/>
    <property type="gene ID" value="ES5_v2.g21048"/>
</dbReference>
<sequence length="338" mass="38225">MVLNLLFLPVLLLGFFATIHCDEYVKSSDLEKLDTAPNFKKFILNETNSHKAIWYADMSVNDAYTVCAESGILQIYIDFVWDYSDYYLAQFQLYDSDILQNPVNGPEWWADSVPAIWIDNVTVNSNQNYIFKSALNDNFLFSLSASDASLWQSFGMYTQILSITVPKSAEIEIQFSPTKRNVINNADIDIQKGIMASDSYCGVLPYSVTVPYTSNIPSRLITLILKAFDKRVPIIINTNDGSFELKNTTTTIQTNYFSLVYHETTPKSNGFLIEYTIQKQGTMTPSTPKFPETTSVACRDTDSGCGNNLDKCGNTLYKPFMCRHCKLTCKLCYDPQCP</sequence>
<evidence type="ECO:0000313" key="1">
    <source>
        <dbReference type="Proteomes" id="UP000887579"/>
    </source>
</evidence>
<proteinExistence type="predicted"/>
<accession>A0AC34FUH9</accession>
<reference evidence="2" key="1">
    <citation type="submission" date="2022-11" db="UniProtKB">
        <authorList>
            <consortium name="WormBaseParasite"/>
        </authorList>
    </citation>
    <scope>IDENTIFICATION</scope>
</reference>
<evidence type="ECO:0000313" key="2">
    <source>
        <dbReference type="WBParaSite" id="ES5_v2.g21048.t1"/>
    </source>
</evidence>
<dbReference type="Proteomes" id="UP000887579">
    <property type="component" value="Unplaced"/>
</dbReference>